<gene>
    <name evidence="3" type="ORF">RFI_37410</name>
</gene>
<dbReference type="PANTHER" id="PTHR44167:SF24">
    <property type="entry name" value="SERINE_THREONINE-PROTEIN KINASE CHK2"/>
    <property type="match status" value="1"/>
</dbReference>
<protein>
    <submittedName>
        <fullName evidence="3">Protein kinase</fullName>
    </submittedName>
</protein>
<keyword evidence="4" id="KW-1185">Reference proteome</keyword>
<dbReference type="InterPro" id="IPR008271">
    <property type="entry name" value="Ser/Thr_kinase_AS"/>
</dbReference>
<dbReference type="Proteomes" id="UP000023152">
    <property type="component" value="Unassembled WGS sequence"/>
</dbReference>
<evidence type="ECO:0000313" key="3">
    <source>
        <dbReference type="EMBL" id="ETO00050.1"/>
    </source>
</evidence>
<dbReference type="SUPFAM" id="SSF56112">
    <property type="entry name" value="Protein kinase-like (PK-like)"/>
    <property type="match status" value="1"/>
</dbReference>
<keyword evidence="3" id="KW-0418">Kinase</keyword>
<dbReference type="InterPro" id="IPR000719">
    <property type="entry name" value="Prot_kinase_dom"/>
</dbReference>
<dbReference type="InterPro" id="IPR011009">
    <property type="entry name" value="Kinase-like_dom_sf"/>
</dbReference>
<dbReference type="GO" id="GO:0005634">
    <property type="term" value="C:nucleus"/>
    <property type="evidence" value="ECO:0007669"/>
    <property type="project" value="TreeGrafter"/>
</dbReference>
<keyword evidence="3" id="KW-0808">Transferase</keyword>
<dbReference type="PROSITE" id="PS00108">
    <property type="entry name" value="PROTEIN_KINASE_ST"/>
    <property type="match status" value="1"/>
</dbReference>
<name>X6LH39_RETFI</name>
<keyword evidence="1" id="KW-1133">Transmembrane helix</keyword>
<feature type="transmembrane region" description="Helical" evidence="1">
    <location>
        <begin position="245"/>
        <end position="269"/>
    </location>
</feature>
<sequence length="295" mass="34968">MDLLTPNNTLKTKLGEKKSNLPKKQKQLQLHCHEWHKNMPASDAIISLELMNKLGEGARCQHKDLLCTEEDASFVFILYVFNFFFFLKRSQLISFPHPFLAFFVCFWCQRRNKFAEDCFKNESNILTHLKWDNIVKQKCTFVTKDHNYILMELGDIDLFQVIRSVLETLCYLHKFNVAHCDLKLENIVFKYSVPVNANGHQKHTISLDKPKLIDFGVAVAFEDDWKVCNEITGTACYLAPERWQFHIFFIFLALRCCFTSRPFFFFFFFKKKKQYVYVSNEHSKKKDMTFFAGMY</sequence>
<dbReference type="GO" id="GO:0005737">
    <property type="term" value="C:cytoplasm"/>
    <property type="evidence" value="ECO:0007669"/>
    <property type="project" value="TreeGrafter"/>
</dbReference>
<dbReference type="AlphaFoldDB" id="X6LH39"/>
<dbReference type="PANTHER" id="PTHR44167">
    <property type="entry name" value="OVARIAN-SPECIFIC SERINE/THREONINE-PROTEIN KINASE LOK-RELATED"/>
    <property type="match status" value="1"/>
</dbReference>
<dbReference type="Pfam" id="PF00069">
    <property type="entry name" value="Pkinase"/>
    <property type="match status" value="1"/>
</dbReference>
<dbReference type="SMART" id="SM00220">
    <property type="entry name" value="S_TKc"/>
    <property type="match status" value="1"/>
</dbReference>
<keyword evidence="1" id="KW-0812">Transmembrane</keyword>
<reference evidence="3 4" key="1">
    <citation type="journal article" date="2013" name="Curr. Biol.">
        <title>The Genome of the Foraminiferan Reticulomyxa filosa.</title>
        <authorList>
            <person name="Glockner G."/>
            <person name="Hulsmann N."/>
            <person name="Schleicher M."/>
            <person name="Noegel A.A."/>
            <person name="Eichinger L."/>
            <person name="Gallinger C."/>
            <person name="Pawlowski J."/>
            <person name="Sierra R."/>
            <person name="Euteneuer U."/>
            <person name="Pillet L."/>
            <person name="Moustafa A."/>
            <person name="Platzer M."/>
            <person name="Groth M."/>
            <person name="Szafranski K."/>
            <person name="Schliwa M."/>
        </authorList>
    </citation>
    <scope>NUCLEOTIDE SEQUENCE [LARGE SCALE GENOMIC DNA]</scope>
</reference>
<dbReference type="GO" id="GO:0004674">
    <property type="term" value="F:protein serine/threonine kinase activity"/>
    <property type="evidence" value="ECO:0007669"/>
    <property type="project" value="TreeGrafter"/>
</dbReference>
<evidence type="ECO:0000259" key="2">
    <source>
        <dbReference type="PROSITE" id="PS50011"/>
    </source>
</evidence>
<evidence type="ECO:0000256" key="1">
    <source>
        <dbReference type="SAM" id="Phobius"/>
    </source>
</evidence>
<keyword evidence="1" id="KW-0472">Membrane</keyword>
<evidence type="ECO:0000313" key="4">
    <source>
        <dbReference type="Proteomes" id="UP000023152"/>
    </source>
</evidence>
<dbReference type="PROSITE" id="PS50011">
    <property type="entry name" value="PROTEIN_KINASE_DOM"/>
    <property type="match status" value="1"/>
</dbReference>
<comment type="caution">
    <text evidence="3">The sequence shown here is derived from an EMBL/GenBank/DDBJ whole genome shotgun (WGS) entry which is preliminary data.</text>
</comment>
<feature type="domain" description="Protein kinase" evidence="2">
    <location>
        <begin position="48"/>
        <end position="295"/>
    </location>
</feature>
<proteinExistence type="predicted"/>
<dbReference type="GO" id="GO:0005524">
    <property type="term" value="F:ATP binding"/>
    <property type="evidence" value="ECO:0007669"/>
    <property type="project" value="InterPro"/>
</dbReference>
<accession>X6LH39</accession>
<dbReference type="Gene3D" id="1.10.510.10">
    <property type="entry name" value="Transferase(Phosphotransferase) domain 1"/>
    <property type="match status" value="1"/>
</dbReference>
<dbReference type="OrthoDB" id="4062651at2759"/>
<dbReference type="EMBL" id="ASPP01042142">
    <property type="protein sequence ID" value="ETO00050.1"/>
    <property type="molecule type" value="Genomic_DNA"/>
</dbReference>
<dbReference type="GO" id="GO:0044773">
    <property type="term" value="P:mitotic DNA damage checkpoint signaling"/>
    <property type="evidence" value="ECO:0007669"/>
    <property type="project" value="TreeGrafter"/>
</dbReference>
<organism evidence="3 4">
    <name type="scientific">Reticulomyxa filosa</name>
    <dbReference type="NCBI Taxonomy" id="46433"/>
    <lineage>
        <taxon>Eukaryota</taxon>
        <taxon>Sar</taxon>
        <taxon>Rhizaria</taxon>
        <taxon>Retaria</taxon>
        <taxon>Foraminifera</taxon>
        <taxon>Monothalamids</taxon>
        <taxon>Reticulomyxidae</taxon>
        <taxon>Reticulomyxa</taxon>
    </lineage>
</organism>